<sequence>MAQESQHLIFSVSTKNHESGIVRGTLSRHPDTPKYPITRVKPVHTTASSLIGRPVLNAVIKPQRKRPRHEQDLGSDDIESDEEFVHIPPTSSKRQRKVDSSLTSNDAEVDFGHSSGEAIRAQGRSTPRLSWQKDSSDVVAVENDVPNLEKRKLNMNRAAGDLLMTPKAAHQGGFTEVMVEWATCMAEALLLGAKHRFFDLAQQYEFSAKRSANYQRVKGVEGFELGDDPVLRRVASAGCWLFRDDTSEEAEMGAIEDLLQVTQELKECIAKARTLEMMFQARYRG</sequence>
<dbReference type="GeneID" id="27311866"/>
<keyword evidence="3" id="KW-1185">Reference proteome</keyword>
<name>A0A0D1YXE6_9PEZI</name>
<dbReference type="InParanoid" id="A0A0D1YXE6"/>
<dbReference type="HOGENOM" id="CLU_977279_0_0_1"/>
<accession>A0A0D1YXE6</accession>
<proteinExistence type="predicted"/>
<feature type="compositionally biased region" description="Acidic residues" evidence="1">
    <location>
        <begin position="73"/>
        <end position="82"/>
    </location>
</feature>
<dbReference type="VEuPathDB" id="FungiDB:PV09_03893"/>
<reference evidence="2 3" key="1">
    <citation type="submission" date="2015-01" db="EMBL/GenBank/DDBJ databases">
        <title>The Genome Sequence of Ochroconis gallopava CBS43764.</title>
        <authorList>
            <consortium name="The Broad Institute Genomics Platform"/>
            <person name="Cuomo C."/>
            <person name="de Hoog S."/>
            <person name="Gorbushina A."/>
            <person name="Stielow B."/>
            <person name="Teixiera M."/>
            <person name="Abouelleil A."/>
            <person name="Chapman S.B."/>
            <person name="Priest M."/>
            <person name="Young S.K."/>
            <person name="Wortman J."/>
            <person name="Nusbaum C."/>
            <person name="Birren B."/>
        </authorList>
    </citation>
    <scope>NUCLEOTIDE SEQUENCE [LARGE SCALE GENOMIC DNA]</scope>
    <source>
        <strain evidence="2 3">CBS 43764</strain>
    </source>
</reference>
<dbReference type="AlphaFoldDB" id="A0A0D1YXE6"/>
<dbReference type="Proteomes" id="UP000053259">
    <property type="component" value="Unassembled WGS sequence"/>
</dbReference>
<evidence type="ECO:0000313" key="2">
    <source>
        <dbReference type="EMBL" id="KIW05377.1"/>
    </source>
</evidence>
<evidence type="ECO:0000256" key="1">
    <source>
        <dbReference type="SAM" id="MobiDB-lite"/>
    </source>
</evidence>
<evidence type="ECO:0000313" key="3">
    <source>
        <dbReference type="Proteomes" id="UP000053259"/>
    </source>
</evidence>
<organism evidence="2 3">
    <name type="scientific">Verruconis gallopava</name>
    <dbReference type="NCBI Taxonomy" id="253628"/>
    <lineage>
        <taxon>Eukaryota</taxon>
        <taxon>Fungi</taxon>
        <taxon>Dikarya</taxon>
        <taxon>Ascomycota</taxon>
        <taxon>Pezizomycotina</taxon>
        <taxon>Dothideomycetes</taxon>
        <taxon>Pleosporomycetidae</taxon>
        <taxon>Venturiales</taxon>
        <taxon>Sympoventuriaceae</taxon>
        <taxon>Verruconis</taxon>
    </lineage>
</organism>
<protein>
    <submittedName>
        <fullName evidence="2">Uncharacterized protein</fullName>
    </submittedName>
</protein>
<dbReference type="RefSeq" id="XP_016215246.1">
    <property type="nucleotide sequence ID" value="XM_016357157.1"/>
</dbReference>
<gene>
    <name evidence="2" type="ORF">PV09_03893</name>
</gene>
<feature type="region of interest" description="Disordered" evidence="1">
    <location>
        <begin position="60"/>
        <end position="127"/>
    </location>
</feature>
<dbReference type="EMBL" id="KN847538">
    <property type="protein sequence ID" value="KIW05377.1"/>
    <property type="molecule type" value="Genomic_DNA"/>
</dbReference>